<dbReference type="Proteomes" id="UP000019484">
    <property type="component" value="Unassembled WGS sequence"/>
</dbReference>
<comment type="caution">
    <text evidence="4">The sequence shown here is derived from an EMBL/GenBank/DDBJ whole genome shotgun (WGS) entry which is preliminary data.</text>
</comment>
<dbReference type="SUPFAM" id="SSF50129">
    <property type="entry name" value="GroES-like"/>
    <property type="match status" value="1"/>
</dbReference>
<dbReference type="RefSeq" id="XP_007724539.1">
    <property type="nucleotide sequence ID" value="XM_007726349.1"/>
</dbReference>
<dbReference type="GeneID" id="19160338"/>
<dbReference type="STRING" id="1182541.W9Y7N0"/>
<dbReference type="Pfam" id="PF08240">
    <property type="entry name" value="ADH_N"/>
    <property type="match status" value="1"/>
</dbReference>
<dbReference type="HOGENOM" id="CLU_026673_16_1_1"/>
<organism evidence="4 5">
    <name type="scientific">Capronia coronata CBS 617.96</name>
    <dbReference type="NCBI Taxonomy" id="1182541"/>
    <lineage>
        <taxon>Eukaryota</taxon>
        <taxon>Fungi</taxon>
        <taxon>Dikarya</taxon>
        <taxon>Ascomycota</taxon>
        <taxon>Pezizomycotina</taxon>
        <taxon>Eurotiomycetes</taxon>
        <taxon>Chaetothyriomycetidae</taxon>
        <taxon>Chaetothyriales</taxon>
        <taxon>Herpotrichiellaceae</taxon>
        <taxon>Capronia</taxon>
    </lineage>
</organism>
<accession>W9Y7N0</accession>
<dbReference type="InterPro" id="IPR047122">
    <property type="entry name" value="Trans-enoyl_RdTase-like"/>
</dbReference>
<evidence type="ECO:0000313" key="4">
    <source>
        <dbReference type="EMBL" id="EXJ88533.1"/>
    </source>
</evidence>
<dbReference type="Gene3D" id="3.90.180.10">
    <property type="entry name" value="Medium-chain alcohol dehydrogenases, catalytic domain"/>
    <property type="match status" value="1"/>
</dbReference>
<dbReference type="Pfam" id="PF00107">
    <property type="entry name" value="ADH_zinc_N"/>
    <property type="match status" value="1"/>
</dbReference>
<feature type="domain" description="Enoyl reductase (ER)" evidence="3">
    <location>
        <begin position="8"/>
        <end position="363"/>
    </location>
</feature>
<dbReference type="PANTHER" id="PTHR45348">
    <property type="entry name" value="HYPOTHETICAL OXIDOREDUCTASE (EUROFUNG)"/>
    <property type="match status" value="1"/>
</dbReference>
<dbReference type="Gene3D" id="3.40.50.720">
    <property type="entry name" value="NAD(P)-binding Rossmann-like Domain"/>
    <property type="match status" value="1"/>
</dbReference>
<evidence type="ECO:0000256" key="1">
    <source>
        <dbReference type="ARBA" id="ARBA00008072"/>
    </source>
</evidence>
<proteinExistence type="inferred from homology"/>
<dbReference type="OrthoDB" id="48317at2759"/>
<evidence type="ECO:0000256" key="2">
    <source>
        <dbReference type="ARBA" id="ARBA00023002"/>
    </source>
</evidence>
<dbReference type="SUPFAM" id="SSF51735">
    <property type="entry name" value="NAD(P)-binding Rossmann-fold domains"/>
    <property type="match status" value="1"/>
</dbReference>
<dbReference type="InterPro" id="IPR036291">
    <property type="entry name" value="NAD(P)-bd_dom_sf"/>
</dbReference>
<dbReference type="GO" id="GO:0016651">
    <property type="term" value="F:oxidoreductase activity, acting on NAD(P)H"/>
    <property type="evidence" value="ECO:0007669"/>
    <property type="project" value="InterPro"/>
</dbReference>
<sequence length="369" mass="39282">MKAVIWNGTAAELVTDKRPPRLRPDYVLISTVAVALNPTDTKAISQGRAAKDGLCGSDFSGVVLEVGAQVTKPFKKGDRVFGFAHGANSNEAEDGAWAEVIAAKGDCLMKMPDSGSNGNGRVDGDWGFEGAATAGASVFTSGQGLFLHMKLRLPDPMGLTVAAADTEPAKEYILVYGGSSSAGTLAIQYLTLAGYTVVATCSPRNFELCKSRGAEAVFDYRDPDCGKKIHSYTHGQLKLIWDTIGSDDGVRICVDAMSTEPGTDKRYGTILFNDFPRSDVKHSFSVLHRFAGEAFDKFGQHYPASQDEFEFAKMFSSLTETLVAQAKLQSHPVRLVPAGLKGMLDEGVSLAQNGGVSGVKIVARVADTP</sequence>
<reference evidence="4 5" key="1">
    <citation type="submission" date="2013-03" db="EMBL/GenBank/DDBJ databases">
        <title>The Genome Sequence of Capronia coronata CBS 617.96.</title>
        <authorList>
            <consortium name="The Broad Institute Genomics Platform"/>
            <person name="Cuomo C."/>
            <person name="de Hoog S."/>
            <person name="Gorbushina A."/>
            <person name="Walker B."/>
            <person name="Young S.K."/>
            <person name="Zeng Q."/>
            <person name="Gargeya S."/>
            <person name="Fitzgerald M."/>
            <person name="Haas B."/>
            <person name="Abouelleil A."/>
            <person name="Allen A.W."/>
            <person name="Alvarado L."/>
            <person name="Arachchi H.M."/>
            <person name="Berlin A.M."/>
            <person name="Chapman S.B."/>
            <person name="Gainer-Dewar J."/>
            <person name="Goldberg J."/>
            <person name="Griggs A."/>
            <person name="Gujja S."/>
            <person name="Hansen M."/>
            <person name="Howarth C."/>
            <person name="Imamovic A."/>
            <person name="Ireland A."/>
            <person name="Larimer J."/>
            <person name="McCowan C."/>
            <person name="Murphy C."/>
            <person name="Pearson M."/>
            <person name="Poon T.W."/>
            <person name="Priest M."/>
            <person name="Roberts A."/>
            <person name="Saif S."/>
            <person name="Shea T."/>
            <person name="Sisk P."/>
            <person name="Sykes S."/>
            <person name="Wortman J."/>
            <person name="Nusbaum C."/>
            <person name="Birren B."/>
        </authorList>
    </citation>
    <scope>NUCLEOTIDE SEQUENCE [LARGE SCALE GENOMIC DNA]</scope>
    <source>
        <strain evidence="4 5">CBS 617.96</strain>
    </source>
</reference>
<dbReference type="EMBL" id="AMWN01000004">
    <property type="protein sequence ID" value="EXJ88533.1"/>
    <property type="molecule type" value="Genomic_DNA"/>
</dbReference>
<dbReference type="SMART" id="SM00829">
    <property type="entry name" value="PKS_ER"/>
    <property type="match status" value="1"/>
</dbReference>
<dbReference type="InterPro" id="IPR011032">
    <property type="entry name" value="GroES-like_sf"/>
</dbReference>
<dbReference type="PANTHER" id="PTHR45348:SF2">
    <property type="entry name" value="ZINC-TYPE ALCOHOL DEHYDROGENASE-LIKE PROTEIN C2E1P3.01"/>
    <property type="match status" value="1"/>
</dbReference>
<keyword evidence="2" id="KW-0560">Oxidoreductase</keyword>
<dbReference type="CDD" id="cd08249">
    <property type="entry name" value="enoyl_reductase_like"/>
    <property type="match status" value="1"/>
</dbReference>
<comment type="similarity">
    <text evidence="1">Belongs to the zinc-containing alcohol dehydrogenase family.</text>
</comment>
<dbReference type="InterPro" id="IPR013154">
    <property type="entry name" value="ADH-like_N"/>
</dbReference>
<keyword evidence="5" id="KW-1185">Reference proteome</keyword>
<dbReference type="InterPro" id="IPR020843">
    <property type="entry name" value="ER"/>
</dbReference>
<dbReference type="eggNOG" id="KOG1198">
    <property type="taxonomic scope" value="Eukaryota"/>
</dbReference>
<dbReference type="InterPro" id="IPR013149">
    <property type="entry name" value="ADH-like_C"/>
</dbReference>
<protein>
    <recommendedName>
        <fullName evidence="3">Enoyl reductase (ER) domain-containing protein</fullName>
    </recommendedName>
</protein>
<evidence type="ECO:0000313" key="5">
    <source>
        <dbReference type="Proteomes" id="UP000019484"/>
    </source>
</evidence>
<dbReference type="AlphaFoldDB" id="W9Y7N0"/>
<evidence type="ECO:0000259" key="3">
    <source>
        <dbReference type="SMART" id="SM00829"/>
    </source>
</evidence>
<gene>
    <name evidence="4" type="ORF">A1O1_05463</name>
</gene>
<name>W9Y7N0_9EURO</name>